<feature type="region of interest" description="Disordered" evidence="1">
    <location>
        <begin position="1"/>
        <end position="26"/>
    </location>
</feature>
<sequence>MLRASLAMGEEQQQKEDFNQEDAEEKVGELLAPISYRYKGTGRRTDENNGLYTTERTIESSTFHNERPEQGTGNMEEERLGMFDGYQICIQSCSGDRGVGELPSVHAQGNTQYASWNAFRDLNSTEGLCKDNIIKNCQSEKQESSSDSKLHGRQSVPDAGPAITRERDKMDIAGIQEIWLGNQRKQQKDEAKTATYVPGIDGTTSIANKQINEQSGETSGLDKRNDINEEEAVRTILVDESLENINPKMIDKRFNQILIQTNAQISGCGVSMIKNSTRVRSIYGQQEAEKENWNLREILTIYGAIQVLKDVFPNCKSKGKISFEKSYRFDFKDRRGKWMGFNNKTYRWEIEQRSGYVFKDVDDRGLFNKERGIRGGFEGLVSRDNSGFIRSKKLRQTQEILYIEERQKNRRMRFKECPLGGRV</sequence>
<name>A0A5J4VU73_9EUKA</name>
<organism evidence="2 3">
    <name type="scientific">Streblomastix strix</name>
    <dbReference type="NCBI Taxonomy" id="222440"/>
    <lineage>
        <taxon>Eukaryota</taxon>
        <taxon>Metamonada</taxon>
        <taxon>Preaxostyla</taxon>
        <taxon>Oxymonadida</taxon>
        <taxon>Streblomastigidae</taxon>
        <taxon>Streblomastix</taxon>
    </lineage>
</organism>
<dbReference type="Proteomes" id="UP000324800">
    <property type="component" value="Unassembled WGS sequence"/>
</dbReference>
<accession>A0A5J4VU73</accession>
<reference evidence="2 3" key="1">
    <citation type="submission" date="2019-03" db="EMBL/GenBank/DDBJ databases">
        <title>Single cell metagenomics reveals metabolic interactions within the superorganism composed of flagellate Streblomastix strix and complex community of Bacteroidetes bacteria on its surface.</title>
        <authorList>
            <person name="Treitli S.C."/>
            <person name="Kolisko M."/>
            <person name="Husnik F."/>
            <person name="Keeling P."/>
            <person name="Hampl V."/>
        </authorList>
    </citation>
    <scope>NUCLEOTIDE SEQUENCE [LARGE SCALE GENOMIC DNA]</scope>
    <source>
        <strain evidence="2">ST1C</strain>
    </source>
</reference>
<evidence type="ECO:0000313" key="2">
    <source>
        <dbReference type="EMBL" id="KAA6385975.1"/>
    </source>
</evidence>
<evidence type="ECO:0000256" key="1">
    <source>
        <dbReference type="SAM" id="MobiDB-lite"/>
    </source>
</evidence>
<proteinExistence type="predicted"/>
<feature type="compositionally biased region" description="Basic and acidic residues" evidence="1">
    <location>
        <begin position="139"/>
        <end position="150"/>
    </location>
</feature>
<feature type="region of interest" description="Disordered" evidence="1">
    <location>
        <begin position="139"/>
        <end position="168"/>
    </location>
</feature>
<comment type="caution">
    <text evidence="2">The sequence shown here is derived from an EMBL/GenBank/DDBJ whole genome shotgun (WGS) entry which is preliminary data.</text>
</comment>
<dbReference type="EMBL" id="SNRW01005015">
    <property type="protein sequence ID" value="KAA6385975.1"/>
    <property type="molecule type" value="Genomic_DNA"/>
</dbReference>
<protein>
    <submittedName>
        <fullName evidence="2">Uncharacterized protein</fullName>
    </submittedName>
</protein>
<dbReference type="AlphaFoldDB" id="A0A5J4VU73"/>
<gene>
    <name evidence="2" type="ORF">EZS28_018501</name>
</gene>
<evidence type="ECO:0000313" key="3">
    <source>
        <dbReference type="Proteomes" id="UP000324800"/>
    </source>
</evidence>